<dbReference type="SUPFAM" id="SSF52540">
    <property type="entry name" value="P-loop containing nucleoside triphosphate hydrolases"/>
    <property type="match status" value="1"/>
</dbReference>
<sequence length="262" mass="30244">MRAGNDAGGRVSSPRIAFVVGGVQKGGTTALARCLAQHPHIRLPRSKEAHVFDAPDFDETWEMQRIDARFEPHFDPAPEDVVHGDATPIYCFHPAFVRRIAAYNPAMRWILILRDPIERAVSHYWMERRRGVERWPFWPAMLLERWRLVGHADDFSADSPLRRFSYRARGDYARQLDVLYSHFPHEQVLLIHNTELASAQEETLSKVFRFLGLKPLVGLACHRVFQGDYEALPQGGWKRRLLAWLLRRELAAAQARYGLNPE</sequence>
<evidence type="ECO:0000259" key="3">
    <source>
        <dbReference type="Pfam" id="PF00685"/>
    </source>
</evidence>
<dbReference type="EMBL" id="CP060711">
    <property type="protein sequence ID" value="QNN47841.1"/>
    <property type="molecule type" value="Genomic_DNA"/>
</dbReference>
<dbReference type="InterPro" id="IPR027417">
    <property type="entry name" value="P-loop_NTPase"/>
</dbReference>
<feature type="domain" description="Sulfotransferase" evidence="3">
    <location>
        <begin position="19"/>
        <end position="214"/>
    </location>
</feature>
<reference evidence="4 5" key="1">
    <citation type="submission" date="2020-08" db="EMBL/GenBank/DDBJ databases">
        <title>Genome sequence of Thermomonas brevis KACC 16975T.</title>
        <authorList>
            <person name="Hyun D.-W."/>
            <person name="Bae J.-W."/>
        </authorList>
    </citation>
    <scope>NUCLEOTIDE SEQUENCE [LARGE SCALE GENOMIC DNA]</scope>
    <source>
        <strain evidence="4 5">KACC 16975</strain>
    </source>
</reference>
<protein>
    <submittedName>
        <fullName evidence="4">Sulfotransferase</fullName>
    </submittedName>
</protein>
<dbReference type="RefSeq" id="WP_187571585.1">
    <property type="nucleotide sequence ID" value="NZ_CP060711.1"/>
</dbReference>
<dbReference type="GO" id="GO:0008146">
    <property type="term" value="F:sulfotransferase activity"/>
    <property type="evidence" value="ECO:0007669"/>
    <property type="project" value="InterPro"/>
</dbReference>
<accession>A0A7G9QWW6</accession>
<evidence type="ECO:0000256" key="1">
    <source>
        <dbReference type="ARBA" id="ARBA00022679"/>
    </source>
</evidence>
<gene>
    <name evidence="4" type="ORF">H9L17_06880</name>
</gene>
<evidence type="ECO:0000256" key="2">
    <source>
        <dbReference type="ARBA" id="ARBA00023180"/>
    </source>
</evidence>
<evidence type="ECO:0000313" key="4">
    <source>
        <dbReference type="EMBL" id="QNN47841.1"/>
    </source>
</evidence>
<dbReference type="Gene3D" id="3.40.50.300">
    <property type="entry name" value="P-loop containing nucleotide triphosphate hydrolases"/>
    <property type="match status" value="1"/>
</dbReference>
<dbReference type="Pfam" id="PF00685">
    <property type="entry name" value="Sulfotransfer_1"/>
    <property type="match status" value="1"/>
</dbReference>
<dbReference type="PANTHER" id="PTHR10605:SF56">
    <property type="entry name" value="BIFUNCTIONAL HEPARAN SULFATE N-DEACETYLASE_N-SULFOTRANSFERASE"/>
    <property type="match status" value="1"/>
</dbReference>
<name>A0A7G9QWW6_9GAMM</name>
<dbReference type="KEGG" id="tbv:H9L17_06880"/>
<keyword evidence="5" id="KW-1185">Reference proteome</keyword>
<evidence type="ECO:0000313" key="5">
    <source>
        <dbReference type="Proteomes" id="UP000515977"/>
    </source>
</evidence>
<keyword evidence="2" id="KW-0325">Glycoprotein</keyword>
<organism evidence="4 5">
    <name type="scientific">Thermomonas brevis</name>
    <dbReference type="NCBI Taxonomy" id="215691"/>
    <lineage>
        <taxon>Bacteria</taxon>
        <taxon>Pseudomonadati</taxon>
        <taxon>Pseudomonadota</taxon>
        <taxon>Gammaproteobacteria</taxon>
        <taxon>Lysobacterales</taxon>
        <taxon>Lysobacteraceae</taxon>
        <taxon>Thermomonas</taxon>
    </lineage>
</organism>
<dbReference type="PANTHER" id="PTHR10605">
    <property type="entry name" value="HEPARAN SULFATE SULFOTRANSFERASE"/>
    <property type="match status" value="1"/>
</dbReference>
<dbReference type="AlphaFoldDB" id="A0A7G9QWW6"/>
<proteinExistence type="predicted"/>
<dbReference type="InterPro" id="IPR000863">
    <property type="entry name" value="Sulfotransferase_dom"/>
</dbReference>
<dbReference type="Proteomes" id="UP000515977">
    <property type="component" value="Chromosome"/>
</dbReference>
<keyword evidence="1 4" id="KW-0808">Transferase</keyword>
<dbReference type="InterPro" id="IPR037359">
    <property type="entry name" value="NST/OST"/>
</dbReference>